<evidence type="ECO:0000256" key="6">
    <source>
        <dbReference type="ARBA" id="ARBA00023136"/>
    </source>
</evidence>
<feature type="transmembrane region" description="Helical" evidence="7">
    <location>
        <begin position="68"/>
        <end position="88"/>
    </location>
</feature>
<keyword evidence="4 7" id="KW-0812">Transmembrane</keyword>
<feature type="transmembrane region" description="Helical" evidence="7">
    <location>
        <begin position="118"/>
        <end position="137"/>
    </location>
</feature>
<dbReference type="Proteomes" id="UP000254651">
    <property type="component" value="Unassembled WGS sequence"/>
</dbReference>
<comment type="subcellular location">
    <subcellularLocation>
        <location evidence="1">Cell membrane</location>
        <topology evidence="1">Multi-pass membrane protein</topology>
    </subcellularLocation>
</comment>
<evidence type="ECO:0000256" key="3">
    <source>
        <dbReference type="ARBA" id="ARBA00022475"/>
    </source>
</evidence>
<feature type="transmembrane region" description="Helical" evidence="7">
    <location>
        <begin position="94"/>
        <end position="111"/>
    </location>
</feature>
<dbReference type="InterPro" id="IPR006726">
    <property type="entry name" value="PHBA_efflux_AaeB/fusaric-R"/>
</dbReference>
<keyword evidence="2" id="KW-0813">Transport</keyword>
<keyword evidence="9" id="KW-1185">Reference proteome</keyword>
<dbReference type="RefSeq" id="WP_066078146.1">
    <property type="nucleotide sequence ID" value="NZ_CP181246.1"/>
</dbReference>
<dbReference type="EMBL" id="UGQS01000002">
    <property type="protein sequence ID" value="STZ77430.1"/>
    <property type="molecule type" value="Genomic_DNA"/>
</dbReference>
<evidence type="ECO:0000256" key="4">
    <source>
        <dbReference type="ARBA" id="ARBA00022692"/>
    </source>
</evidence>
<accession>A0A378UJX6</accession>
<evidence type="ECO:0000256" key="2">
    <source>
        <dbReference type="ARBA" id="ARBA00022448"/>
    </source>
</evidence>
<gene>
    <name evidence="8" type="primary">yeeA</name>
    <name evidence="8" type="ORF">NCTC10295_02247</name>
</gene>
<dbReference type="AlphaFoldDB" id="A0A378UJX6"/>
<keyword evidence="6 7" id="KW-0472">Membrane</keyword>
<protein>
    <submittedName>
        <fullName evidence="8">Integral membrane protein</fullName>
    </submittedName>
</protein>
<feature type="transmembrane region" description="Helical" evidence="7">
    <location>
        <begin position="167"/>
        <end position="187"/>
    </location>
</feature>
<evidence type="ECO:0000256" key="5">
    <source>
        <dbReference type="ARBA" id="ARBA00022989"/>
    </source>
</evidence>
<dbReference type="GO" id="GO:0022857">
    <property type="term" value="F:transmembrane transporter activity"/>
    <property type="evidence" value="ECO:0007669"/>
    <property type="project" value="InterPro"/>
</dbReference>
<evidence type="ECO:0000313" key="9">
    <source>
        <dbReference type="Proteomes" id="UP000254651"/>
    </source>
</evidence>
<sequence>MRLSKFKFPAFLLSFQIVNRERAHFAERWLNSYERYRHRRLIHAVRLGLAVLFATLLARVPQLDHGEWIGMTVFIVLGMLQFQGAIYAKAVERMLGTVIGLLVGLSVLWLNQHYFDNGVLFYLLVGLLSAAAGWAAVGKNGYIPMLAGLTMCMLIGDNRTDWLDSGLIRAFNVLLGAAIAIGAAKLMPLRSTLMWRFMLADNLHECSRLIAEIGNGKRMSAERYEQNRARMKQINSRLVKSRSHLDAVAGESHIAKGTMEAMQHAHRKIVNSTELLLTTAAKLPKPKISEAEMKLLDRHFSQLQRELRLTVRLIKGHYARRIRIDTSLNPELGRVAARLPFEWQGFVWVGANARDEVAALVVLLQRTRRKWLDGYERLRLREHLLGNKADAREEEAA</sequence>
<reference evidence="8 9" key="1">
    <citation type="submission" date="2018-06" db="EMBL/GenBank/DDBJ databases">
        <authorList>
            <consortium name="Pathogen Informatics"/>
            <person name="Doyle S."/>
        </authorList>
    </citation>
    <scope>NUCLEOTIDE SEQUENCE [LARGE SCALE GENOMIC DNA]</scope>
    <source>
        <strain evidence="8 9">NCTC10295</strain>
    </source>
</reference>
<evidence type="ECO:0000313" key="8">
    <source>
        <dbReference type="EMBL" id="STZ77430.1"/>
    </source>
</evidence>
<name>A0A378UJX6_BERDE</name>
<proteinExistence type="predicted"/>
<keyword evidence="3" id="KW-1003">Cell membrane</keyword>
<feature type="transmembrane region" description="Helical" evidence="7">
    <location>
        <begin position="44"/>
        <end position="61"/>
    </location>
</feature>
<dbReference type="PANTHER" id="PTHR30509:SF9">
    <property type="entry name" value="MULTIDRUG RESISTANCE PROTEIN MDTO"/>
    <property type="match status" value="1"/>
</dbReference>
<dbReference type="PANTHER" id="PTHR30509">
    <property type="entry name" value="P-HYDROXYBENZOIC ACID EFFLUX PUMP SUBUNIT-RELATED"/>
    <property type="match status" value="1"/>
</dbReference>
<organism evidence="8 9">
    <name type="scientific">Bergeriella denitrificans</name>
    <name type="common">Neisseria denitrificans</name>
    <dbReference type="NCBI Taxonomy" id="494"/>
    <lineage>
        <taxon>Bacteria</taxon>
        <taxon>Pseudomonadati</taxon>
        <taxon>Pseudomonadota</taxon>
        <taxon>Betaproteobacteria</taxon>
        <taxon>Neisseriales</taxon>
        <taxon>Neisseriaceae</taxon>
        <taxon>Bergeriella</taxon>
    </lineage>
</organism>
<keyword evidence="5 7" id="KW-1133">Transmembrane helix</keyword>
<evidence type="ECO:0000256" key="1">
    <source>
        <dbReference type="ARBA" id="ARBA00004651"/>
    </source>
</evidence>
<evidence type="ECO:0000256" key="7">
    <source>
        <dbReference type="SAM" id="Phobius"/>
    </source>
</evidence>
<dbReference type="GO" id="GO:0005886">
    <property type="term" value="C:plasma membrane"/>
    <property type="evidence" value="ECO:0007669"/>
    <property type="project" value="UniProtKB-SubCell"/>
</dbReference>
<dbReference type="Pfam" id="PF04632">
    <property type="entry name" value="FUSC"/>
    <property type="match status" value="1"/>
</dbReference>